<dbReference type="EMBL" id="ATFF01000006">
    <property type="protein sequence ID" value="EPF31352.1"/>
    <property type="molecule type" value="Genomic_DNA"/>
</dbReference>
<dbReference type="GO" id="GO:0030246">
    <property type="term" value="F:carbohydrate binding"/>
    <property type="evidence" value="ECO:0007669"/>
    <property type="project" value="UniProtKB-ARBA"/>
</dbReference>
<proteinExistence type="inferred from homology"/>
<dbReference type="Gene3D" id="3.40.50.2300">
    <property type="match status" value="2"/>
</dbReference>
<dbReference type="InterPro" id="IPR025997">
    <property type="entry name" value="SBP_2_dom"/>
</dbReference>
<accession>S3KGI7</accession>
<dbReference type="SUPFAM" id="SSF53822">
    <property type="entry name" value="Periplasmic binding protein-like I"/>
    <property type="match status" value="1"/>
</dbReference>
<dbReference type="GO" id="GO:0030313">
    <property type="term" value="C:cell envelope"/>
    <property type="evidence" value="ECO:0007669"/>
    <property type="project" value="UniProtKB-SubCell"/>
</dbReference>
<protein>
    <recommendedName>
        <fullName evidence="5">Periplasmic binding protein domain-containing protein</fullName>
    </recommendedName>
</protein>
<feature type="signal peptide" evidence="4">
    <location>
        <begin position="1"/>
        <end position="20"/>
    </location>
</feature>
<sequence>MKKRVITACAVFIFAASVFAAGGKESSGKKIKIGYCINNFNDTFQTYIVDAIKAYLADKPEVEFLTADGQEDVIIQQDQVNSLITKGVNALIVVPVDTSAMAPITRAAANAGIPLCYVNRNPYPDGKLPPNVYYVGSQEITAGEMQIEYIGKKMNGKGGVAILQGILSNEGALKRTEGNEKIIAQKFPNIKILAKETGKWQRDQGMAITENWLTAYGKSLNAILSNNDEMALGAVRVLKEVGRTDVLVIGIDGIPDARAAIKAGDLAGSVLQDSKGQGEGSITTVLKALKGEKPESVTWIPFKLITPENVKEFD</sequence>
<dbReference type="AlphaFoldDB" id="S3KGI7"/>
<dbReference type="InterPro" id="IPR028082">
    <property type="entry name" value="Peripla_BP_I"/>
</dbReference>
<evidence type="ECO:0000256" key="1">
    <source>
        <dbReference type="ARBA" id="ARBA00004196"/>
    </source>
</evidence>
<feature type="chain" id="PRO_5004511058" description="Periplasmic binding protein domain-containing protein" evidence="4">
    <location>
        <begin position="21"/>
        <end position="314"/>
    </location>
</feature>
<dbReference type="STRING" id="1125699.HMPREF9194_01698"/>
<evidence type="ECO:0000259" key="5">
    <source>
        <dbReference type="Pfam" id="PF13407"/>
    </source>
</evidence>
<dbReference type="OrthoDB" id="9814427at2"/>
<comment type="similarity">
    <text evidence="2">Belongs to the bacterial solute-binding protein 2 family.</text>
</comment>
<organism evidence="6 7">
    <name type="scientific">Treponema maltophilum ATCC 51939</name>
    <dbReference type="NCBI Taxonomy" id="1125699"/>
    <lineage>
        <taxon>Bacteria</taxon>
        <taxon>Pseudomonadati</taxon>
        <taxon>Spirochaetota</taxon>
        <taxon>Spirochaetia</taxon>
        <taxon>Spirochaetales</taxon>
        <taxon>Treponemataceae</taxon>
        <taxon>Treponema</taxon>
    </lineage>
</organism>
<evidence type="ECO:0000256" key="3">
    <source>
        <dbReference type="ARBA" id="ARBA00022729"/>
    </source>
</evidence>
<feature type="domain" description="Periplasmic binding protein" evidence="5">
    <location>
        <begin position="33"/>
        <end position="293"/>
    </location>
</feature>
<dbReference type="PANTHER" id="PTHR46847:SF1">
    <property type="entry name" value="D-ALLOSE-BINDING PERIPLASMIC PROTEIN-RELATED"/>
    <property type="match status" value="1"/>
</dbReference>
<keyword evidence="3 4" id="KW-0732">Signal</keyword>
<dbReference type="eggNOG" id="COG1879">
    <property type="taxonomic scope" value="Bacteria"/>
</dbReference>
<dbReference type="CDD" id="cd06301">
    <property type="entry name" value="PBP1_rhizopine_binding-like"/>
    <property type="match status" value="1"/>
</dbReference>
<name>S3KGI7_TREMA</name>
<dbReference type="Pfam" id="PF13407">
    <property type="entry name" value="Peripla_BP_4"/>
    <property type="match status" value="1"/>
</dbReference>
<evidence type="ECO:0000256" key="2">
    <source>
        <dbReference type="ARBA" id="ARBA00007639"/>
    </source>
</evidence>
<comment type="caution">
    <text evidence="6">The sequence shown here is derived from an EMBL/GenBank/DDBJ whole genome shotgun (WGS) entry which is preliminary data.</text>
</comment>
<evidence type="ECO:0000313" key="7">
    <source>
        <dbReference type="Proteomes" id="UP000014541"/>
    </source>
</evidence>
<dbReference type="PATRIC" id="fig|1125699.3.peg.1713"/>
<dbReference type="Proteomes" id="UP000014541">
    <property type="component" value="Unassembled WGS sequence"/>
</dbReference>
<evidence type="ECO:0000313" key="6">
    <source>
        <dbReference type="EMBL" id="EPF31352.1"/>
    </source>
</evidence>
<keyword evidence="7" id="KW-1185">Reference proteome</keyword>
<reference evidence="6 7" key="1">
    <citation type="submission" date="2013-04" db="EMBL/GenBank/DDBJ databases">
        <title>The Genome Sequence of Treponema maltophilum ATCC 51939.</title>
        <authorList>
            <consortium name="The Broad Institute Genomics Platform"/>
            <person name="Earl A."/>
            <person name="Ward D."/>
            <person name="Feldgarden M."/>
            <person name="Gevers D."/>
            <person name="Leonetti C."/>
            <person name="Blanton J.M."/>
            <person name="Dewhirst F.E."/>
            <person name="Izard J."/>
            <person name="Walker B."/>
            <person name="Young S."/>
            <person name="Zeng Q."/>
            <person name="Gargeya S."/>
            <person name="Fitzgerald M."/>
            <person name="Haas B."/>
            <person name="Abouelleil A."/>
            <person name="Allen A.W."/>
            <person name="Alvarado L."/>
            <person name="Arachchi H.M."/>
            <person name="Berlin A.M."/>
            <person name="Chapman S.B."/>
            <person name="Gainer-Dewar J."/>
            <person name="Goldberg J."/>
            <person name="Griggs A."/>
            <person name="Gujja S."/>
            <person name="Hansen M."/>
            <person name="Howarth C."/>
            <person name="Imamovic A."/>
            <person name="Ireland A."/>
            <person name="Larimer J."/>
            <person name="McCowan C."/>
            <person name="Murphy C."/>
            <person name="Pearson M."/>
            <person name="Poon T.W."/>
            <person name="Priest M."/>
            <person name="Roberts A."/>
            <person name="Saif S."/>
            <person name="Shea T."/>
            <person name="Sisk P."/>
            <person name="Sykes S."/>
            <person name="Wortman J."/>
            <person name="Nusbaum C."/>
            <person name="Birren B."/>
        </authorList>
    </citation>
    <scope>NUCLEOTIDE SEQUENCE [LARGE SCALE GENOMIC DNA]</scope>
    <source>
        <strain evidence="6 7">ATCC 51939</strain>
    </source>
</reference>
<comment type="subcellular location">
    <subcellularLocation>
        <location evidence="1">Cell envelope</location>
    </subcellularLocation>
</comment>
<dbReference type="RefSeq" id="WP_016525963.1">
    <property type="nucleotide sequence ID" value="NZ_KE332518.1"/>
</dbReference>
<evidence type="ECO:0000256" key="4">
    <source>
        <dbReference type="SAM" id="SignalP"/>
    </source>
</evidence>
<dbReference type="HOGENOM" id="CLU_037628_3_1_12"/>
<gene>
    <name evidence="6" type="ORF">HMPREF9194_01698</name>
</gene>
<dbReference type="PANTHER" id="PTHR46847">
    <property type="entry name" value="D-ALLOSE-BINDING PERIPLASMIC PROTEIN-RELATED"/>
    <property type="match status" value="1"/>
</dbReference>